<gene>
    <name evidence="1" type="ORF">CVT25_015690</name>
</gene>
<sequence>MADVWIVPALNARKTSSPISKFNEDILWFIFMIISMSVQNKGRKSRSSRYPLLPYEEALCHQWRHIILKTSSIWDASWTGAHWISKPIIGRMRCGGTSLLWVKGYIPDKISSYISRYRIQSFFQQLVIEKWELIERLSPLFVQKKFVEGVQSVLQRKAPDLQVIGFPHFLHTGCNFQGSLFFSHAPQLRIFRAMQTRCDLDPVWMSSVRELCLDGRFNNKEICNVLAHMPRLESLEVNHNNIIDRYHPPRIRLPNLRTLIDAWFTCVTSIQLLGVH</sequence>
<dbReference type="SUPFAM" id="SSF52058">
    <property type="entry name" value="L domain-like"/>
    <property type="match status" value="1"/>
</dbReference>
<dbReference type="InParanoid" id="A0A409XJN2"/>
<accession>A0A409XJN2</accession>
<keyword evidence="2" id="KW-1185">Reference proteome</keyword>
<name>A0A409XJN2_PSICY</name>
<dbReference type="EMBL" id="NHYD01001500">
    <property type="protein sequence ID" value="PPQ90964.1"/>
    <property type="molecule type" value="Genomic_DNA"/>
</dbReference>
<proteinExistence type="predicted"/>
<protein>
    <recommendedName>
        <fullName evidence="3">F-box domain-containing protein</fullName>
    </recommendedName>
</protein>
<evidence type="ECO:0000313" key="2">
    <source>
        <dbReference type="Proteomes" id="UP000283269"/>
    </source>
</evidence>
<dbReference type="Proteomes" id="UP000283269">
    <property type="component" value="Unassembled WGS sequence"/>
</dbReference>
<evidence type="ECO:0000313" key="1">
    <source>
        <dbReference type="EMBL" id="PPQ90964.1"/>
    </source>
</evidence>
<dbReference type="OrthoDB" id="3058706at2759"/>
<reference evidence="1 2" key="1">
    <citation type="journal article" date="2018" name="Evol. Lett.">
        <title>Horizontal gene cluster transfer increased hallucinogenic mushroom diversity.</title>
        <authorList>
            <person name="Reynolds H.T."/>
            <person name="Vijayakumar V."/>
            <person name="Gluck-Thaler E."/>
            <person name="Korotkin H.B."/>
            <person name="Matheny P.B."/>
            <person name="Slot J.C."/>
        </authorList>
    </citation>
    <scope>NUCLEOTIDE SEQUENCE [LARGE SCALE GENOMIC DNA]</scope>
    <source>
        <strain evidence="1 2">2631</strain>
    </source>
</reference>
<evidence type="ECO:0008006" key="3">
    <source>
        <dbReference type="Google" id="ProtNLM"/>
    </source>
</evidence>
<comment type="caution">
    <text evidence="1">The sequence shown here is derived from an EMBL/GenBank/DDBJ whole genome shotgun (WGS) entry which is preliminary data.</text>
</comment>
<dbReference type="AlphaFoldDB" id="A0A409XJN2"/>
<organism evidence="1 2">
    <name type="scientific">Psilocybe cyanescens</name>
    <dbReference type="NCBI Taxonomy" id="93625"/>
    <lineage>
        <taxon>Eukaryota</taxon>
        <taxon>Fungi</taxon>
        <taxon>Dikarya</taxon>
        <taxon>Basidiomycota</taxon>
        <taxon>Agaricomycotina</taxon>
        <taxon>Agaricomycetes</taxon>
        <taxon>Agaricomycetidae</taxon>
        <taxon>Agaricales</taxon>
        <taxon>Agaricineae</taxon>
        <taxon>Strophariaceae</taxon>
        <taxon>Psilocybe</taxon>
    </lineage>
</organism>